<feature type="binding site" evidence="3">
    <location>
        <position position="14"/>
    </location>
    <ligand>
        <name>Zn(2+)</name>
        <dbReference type="ChEBI" id="CHEBI:29105"/>
    </ligand>
</feature>
<feature type="binding site" evidence="3">
    <location>
        <position position="37"/>
    </location>
    <ligand>
        <name>Zn(2+)</name>
        <dbReference type="ChEBI" id="CHEBI:29105"/>
    </ligand>
</feature>
<sequence length="77" mass="8674">MSQVPNDRPLEVACPQCRQTVRWTEDNPYRPFCSKRCRLLDLGAWADESHRIAGEPAMDETDIDALLARAERDGDGG</sequence>
<dbReference type="Proteomes" id="UP000267400">
    <property type="component" value="Unassembled WGS sequence"/>
</dbReference>
<evidence type="ECO:0000256" key="1">
    <source>
        <dbReference type="ARBA" id="ARBA00022723"/>
    </source>
</evidence>
<dbReference type="Pfam" id="PF03884">
    <property type="entry name" value="YacG"/>
    <property type="match status" value="1"/>
</dbReference>
<dbReference type="SUPFAM" id="SSF57716">
    <property type="entry name" value="Glucocorticoid receptor-like (DNA-binding domain)"/>
    <property type="match status" value="1"/>
</dbReference>
<keyword evidence="5" id="KW-1185">Reference proteome</keyword>
<feature type="binding site" evidence="3">
    <location>
        <position position="33"/>
    </location>
    <ligand>
        <name>Zn(2+)</name>
        <dbReference type="ChEBI" id="CHEBI:29105"/>
    </ligand>
</feature>
<dbReference type="Gene3D" id="3.30.50.10">
    <property type="entry name" value="Erythroid Transcription Factor GATA-1, subunit A"/>
    <property type="match status" value="1"/>
</dbReference>
<dbReference type="HAMAP" id="MF_00649">
    <property type="entry name" value="DNA_gyrase_inhibitor_YacG"/>
    <property type="match status" value="1"/>
</dbReference>
<dbReference type="GO" id="GO:0008657">
    <property type="term" value="F:DNA topoisomerase type II (double strand cut, ATP-hydrolyzing) inhibitor activity"/>
    <property type="evidence" value="ECO:0007669"/>
    <property type="project" value="UniProtKB-UniRule"/>
</dbReference>
<evidence type="ECO:0000256" key="3">
    <source>
        <dbReference type="HAMAP-Rule" id="MF_00649"/>
    </source>
</evidence>
<comment type="cofactor">
    <cofactor evidence="3">
        <name>Zn(2+)</name>
        <dbReference type="ChEBI" id="CHEBI:29105"/>
    </cofactor>
    <text evidence="3">Binds 1 zinc ion.</text>
</comment>
<dbReference type="NCBIfam" id="NF001638">
    <property type="entry name" value="PRK00418.1"/>
    <property type="match status" value="1"/>
</dbReference>
<keyword evidence="2 3" id="KW-0862">Zinc</keyword>
<evidence type="ECO:0000256" key="2">
    <source>
        <dbReference type="ARBA" id="ARBA00022833"/>
    </source>
</evidence>
<dbReference type="PANTHER" id="PTHR36150">
    <property type="entry name" value="DNA GYRASE INHIBITOR YACG"/>
    <property type="match status" value="1"/>
</dbReference>
<comment type="similarity">
    <text evidence="3">Belongs to the DNA gyrase inhibitor YacG family.</text>
</comment>
<dbReference type="AlphaFoldDB" id="A0A3S0HVJ3"/>
<protein>
    <recommendedName>
        <fullName evidence="3">DNA gyrase inhibitor YacG</fullName>
    </recommendedName>
</protein>
<feature type="binding site" evidence="3">
    <location>
        <position position="17"/>
    </location>
    <ligand>
        <name>Zn(2+)</name>
        <dbReference type="ChEBI" id="CHEBI:29105"/>
    </ligand>
</feature>
<organism evidence="4 5">
    <name type="scientific">Halomonas nitroreducens</name>
    <dbReference type="NCBI Taxonomy" id="447425"/>
    <lineage>
        <taxon>Bacteria</taxon>
        <taxon>Pseudomonadati</taxon>
        <taxon>Pseudomonadota</taxon>
        <taxon>Gammaproteobacteria</taxon>
        <taxon>Oceanospirillales</taxon>
        <taxon>Halomonadaceae</taxon>
        <taxon>Halomonas</taxon>
    </lineage>
</organism>
<dbReference type="RefSeq" id="WP_126480768.1">
    <property type="nucleotide sequence ID" value="NZ_RXNS01000002.1"/>
</dbReference>
<evidence type="ECO:0000313" key="5">
    <source>
        <dbReference type="Proteomes" id="UP000267400"/>
    </source>
</evidence>
<comment type="function">
    <text evidence="3">Inhibits all the catalytic activities of DNA gyrase by preventing its interaction with DNA. Acts by binding directly to the C-terminal domain of GyrB, which probably disrupts DNA binding by the gyrase.</text>
</comment>
<dbReference type="OrthoDB" id="9809663at2"/>
<accession>A0A3S0HVJ3</accession>
<dbReference type="EMBL" id="RXNS01000002">
    <property type="protein sequence ID" value="RTR06394.1"/>
    <property type="molecule type" value="Genomic_DNA"/>
</dbReference>
<dbReference type="PANTHER" id="PTHR36150:SF1">
    <property type="entry name" value="DNA GYRASE INHIBITOR YACG"/>
    <property type="match status" value="1"/>
</dbReference>
<gene>
    <name evidence="3 4" type="primary">yacG</name>
    <name evidence="4" type="ORF">EKG36_02665</name>
</gene>
<reference evidence="4 5" key="1">
    <citation type="submission" date="2018-12" db="EMBL/GenBank/DDBJ databases">
        <authorList>
            <person name="Yu L."/>
        </authorList>
    </citation>
    <scope>NUCLEOTIDE SEQUENCE [LARGE SCALE GENOMIC DNA]</scope>
    <source>
        <strain evidence="4 5">11S</strain>
    </source>
</reference>
<dbReference type="InterPro" id="IPR005584">
    <property type="entry name" value="DNA_gyrase_inhibitor_YacG"/>
</dbReference>
<dbReference type="GO" id="GO:0006355">
    <property type="term" value="P:regulation of DNA-templated transcription"/>
    <property type="evidence" value="ECO:0007669"/>
    <property type="project" value="InterPro"/>
</dbReference>
<comment type="subunit">
    <text evidence="3">Interacts with GyrB.</text>
</comment>
<keyword evidence="1 3" id="KW-0479">Metal-binding</keyword>
<dbReference type="GO" id="GO:0008270">
    <property type="term" value="F:zinc ion binding"/>
    <property type="evidence" value="ECO:0007669"/>
    <property type="project" value="UniProtKB-UniRule"/>
</dbReference>
<comment type="caution">
    <text evidence="4">The sequence shown here is derived from an EMBL/GenBank/DDBJ whole genome shotgun (WGS) entry which is preliminary data.</text>
</comment>
<name>A0A3S0HVJ3_9GAMM</name>
<dbReference type="InterPro" id="IPR013088">
    <property type="entry name" value="Znf_NHR/GATA"/>
</dbReference>
<proteinExistence type="inferred from homology"/>
<evidence type="ECO:0000313" key="4">
    <source>
        <dbReference type="EMBL" id="RTR06394.1"/>
    </source>
</evidence>